<sequence length="137" mass="15001">MRNVGPTAARNVRVTFEPPIPDLQGDAASGKVTPFLYRRYSKPIPTIAPGAELINVYSVGVPDGNGGTINDEPTPADFVIRFDYENDRGKKFVDSYELSLDVLKGQTGSYPSNTDSRGMYRRLVKAIEALARGLGRH</sequence>
<evidence type="ECO:0000313" key="1">
    <source>
        <dbReference type="EMBL" id="MEU0150637.1"/>
    </source>
</evidence>
<gene>
    <name evidence="1" type="ORF">ABZ071_01675</name>
</gene>
<dbReference type="EMBL" id="JBEXRX010000002">
    <property type="protein sequence ID" value="MEU0150637.1"/>
    <property type="molecule type" value="Genomic_DNA"/>
</dbReference>
<evidence type="ECO:0000313" key="2">
    <source>
        <dbReference type="Proteomes" id="UP001550348"/>
    </source>
</evidence>
<proteinExistence type="predicted"/>
<comment type="caution">
    <text evidence="1">The sequence shown here is derived from an EMBL/GenBank/DDBJ whole genome shotgun (WGS) entry which is preliminary data.</text>
</comment>
<reference evidence="1 2" key="1">
    <citation type="submission" date="2024-06" db="EMBL/GenBank/DDBJ databases">
        <title>The Natural Products Discovery Center: Release of the First 8490 Sequenced Strains for Exploring Actinobacteria Biosynthetic Diversity.</title>
        <authorList>
            <person name="Kalkreuter E."/>
            <person name="Kautsar S.A."/>
            <person name="Yang D."/>
            <person name="Bader C.D."/>
            <person name="Teijaro C.N."/>
            <person name="Fluegel L."/>
            <person name="Davis C.M."/>
            <person name="Simpson J.R."/>
            <person name="Lauterbach L."/>
            <person name="Steele A.D."/>
            <person name="Gui C."/>
            <person name="Meng S."/>
            <person name="Li G."/>
            <person name="Viehrig K."/>
            <person name="Ye F."/>
            <person name="Su P."/>
            <person name="Kiefer A.F."/>
            <person name="Nichols A."/>
            <person name="Cepeda A.J."/>
            <person name="Yan W."/>
            <person name="Fan B."/>
            <person name="Jiang Y."/>
            <person name="Adhikari A."/>
            <person name="Zheng C.-J."/>
            <person name="Schuster L."/>
            <person name="Cowan T.M."/>
            <person name="Smanski M.J."/>
            <person name="Chevrette M.G."/>
            <person name="De Carvalho L.P.S."/>
            <person name="Shen B."/>
        </authorList>
    </citation>
    <scope>NUCLEOTIDE SEQUENCE [LARGE SCALE GENOMIC DNA]</scope>
    <source>
        <strain evidence="1 2">NPDC006286</strain>
    </source>
</reference>
<protein>
    <submittedName>
        <fullName evidence="1">Uncharacterized protein</fullName>
    </submittedName>
</protein>
<keyword evidence="2" id="KW-1185">Reference proteome</keyword>
<name>A0ABV2VCX6_9ACTN</name>
<organism evidence="1 2">
    <name type="scientific">Micromonospora fulviviridis</name>
    <dbReference type="NCBI Taxonomy" id="47860"/>
    <lineage>
        <taxon>Bacteria</taxon>
        <taxon>Bacillati</taxon>
        <taxon>Actinomycetota</taxon>
        <taxon>Actinomycetes</taxon>
        <taxon>Micromonosporales</taxon>
        <taxon>Micromonosporaceae</taxon>
        <taxon>Micromonospora</taxon>
    </lineage>
</organism>
<dbReference type="RefSeq" id="WP_355662843.1">
    <property type="nucleotide sequence ID" value="NZ_JBEXRX010000002.1"/>
</dbReference>
<accession>A0ABV2VCX6</accession>
<dbReference type="Proteomes" id="UP001550348">
    <property type="component" value="Unassembled WGS sequence"/>
</dbReference>